<protein>
    <submittedName>
        <fullName evidence="2">Uncharacterized protein</fullName>
    </submittedName>
</protein>
<evidence type="ECO:0000313" key="3">
    <source>
        <dbReference type="Proteomes" id="UP001175227"/>
    </source>
</evidence>
<dbReference type="EMBL" id="JAUEPR010000007">
    <property type="protein sequence ID" value="KAK0482231.1"/>
    <property type="molecule type" value="Genomic_DNA"/>
</dbReference>
<reference evidence="2" key="1">
    <citation type="submission" date="2023-06" db="EMBL/GenBank/DDBJ databases">
        <authorList>
            <consortium name="Lawrence Berkeley National Laboratory"/>
            <person name="Ahrendt S."/>
            <person name="Sahu N."/>
            <person name="Indic B."/>
            <person name="Wong-Bajracharya J."/>
            <person name="Merenyi Z."/>
            <person name="Ke H.-M."/>
            <person name="Monk M."/>
            <person name="Kocsube S."/>
            <person name="Drula E."/>
            <person name="Lipzen A."/>
            <person name="Balint B."/>
            <person name="Henrissat B."/>
            <person name="Andreopoulos B."/>
            <person name="Martin F.M."/>
            <person name="Harder C.B."/>
            <person name="Rigling D."/>
            <person name="Ford K.L."/>
            <person name="Foster G.D."/>
            <person name="Pangilinan J."/>
            <person name="Papanicolaou A."/>
            <person name="Barry K."/>
            <person name="LaButti K."/>
            <person name="Viragh M."/>
            <person name="Koriabine M."/>
            <person name="Yan M."/>
            <person name="Riley R."/>
            <person name="Champramary S."/>
            <person name="Plett K.L."/>
            <person name="Tsai I.J."/>
            <person name="Slot J."/>
            <person name="Sipos G."/>
            <person name="Plett J."/>
            <person name="Nagy L.G."/>
            <person name="Grigoriev I.V."/>
        </authorList>
    </citation>
    <scope>NUCLEOTIDE SEQUENCE</scope>
    <source>
        <strain evidence="2">ICMP 16352</strain>
    </source>
</reference>
<evidence type="ECO:0000313" key="2">
    <source>
        <dbReference type="EMBL" id="KAK0482231.1"/>
    </source>
</evidence>
<keyword evidence="1" id="KW-0472">Membrane</keyword>
<dbReference type="Proteomes" id="UP001175227">
    <property type="component" value="Unassembled WGS sequence"/>
</dbReference>
<keyword evidence="1" id="KW-1133">Transmembrane helix</keyword>
<accession>A0AA39TDS6</accession>
<feature type="transmembrane region" description="Helical" evidence="1">
    <location>
        <begin position="6"/>
        <end position="25"/>
    </location>
</feature>
<dbReference type="AlphaFoldDB" id="A0AA39TDS6"/>
<sequence>MMAIAASVSIILADLYMIWCCWMVWGRRWPVILLPMSSLVASVVSRIMIFLYYEDAIAKLFLTLYISLILATTLSCTLLIIYRIISVAGIKRGAIGRLGIYRRLIGVLLESSALYSTSLILYLAFTIRSDLKMLYFYVIASIAKGVAPTLLVGRAAAGHTRPRDDCDISIVSSLHFQPPSGPGTTSSQLADSTIQNAVPAMDIEAQPERGG</sequence>
<gene>
    <name evidence="2" type="ORF">IW261DRAFT_1466913</name>
</gene>
<feature type="transmembrane region" description="Helical" evidence="1">
    <location>
        <begin position="133"/>
        <end position="153"/>
    </location>
</feature>
<feature type="transmembrane region" description="Helical" evidence="1">
    <location>
        <begin position="32"/>
        <end position="53"/>
    </location>
</feature>
<comment type="caution">
    <text evidence="2">The sequence shown here is derived from an EMBL/GenBank/DDBJ whole genome shotgun (WGS) entry which is preliminary data.</text>
</comment>
<proteinExistence type="predicted"/>
<organism evidence="2 3">
    <name type="scientific">Armillaria novae-zelandiae</name>
    <dbReference type="NCBI Taxonomy" id="153914"/>
    <lineage>
        <taxon>Eukaryota</taxon>
        <taxon>Fungi</taxon>
        <taxon>Dikarya</taxon>
        <taxon>Basidiomycota</taxon>
        <taxon>Agaricomycotina</taxon>
        <taxon>Agaricomycetes</taxon>
        <taxon>Agaricomycetidae</taxon>
        <taxon>Agaricales</taxon>
        <taxon>Marasmiineae</taxon>
        <taxon>Physalacriaceae</taxon>
        <taxon>Armillaria</taxon>
    </lineage>
</organism>
<keyword evidence="1" id="KW-0812">Transmembrane</keyword>
<name>A0AA39TDS6_9AGAR</name>
<feature type="transmembrane region" description="Helical" evidence="1">
    <location>
        <begin position="65"/>
        <end position="85"/>
    </location>
</feature>
<keyword evidence="3" id="KW-1185">Reference proteome</keyword>
<evidence type="ECO:0000256" key="1">
    <source>
        <dbReference type="SAM" id="Phobius"/>
    </source>
</evidence>
<feature type="transmembrane region" description="Helical" evidence="1">
    <location>
        <begin position="105"/>
        <end position="127"/>
    </location>
</feature>